<dbReference type="InterPro" id="IPR050755">
    <property type="entry name" value="TRAFAC_YlqF/YawG_RiboMat"/>
</dbReference>
<dbReference type="InterPro" id="IPR027417">
    <property type="entry name" value="P-loop_NTPase"/>
</dbReference>
<dbReference type="Gene3D" id="3.40.50.300">
    <property type="entry name" value="P-loop containing nucleotide triphosphate hydrolases"/>
    <property type="match status" value="1"/>
</dbReference>
<dbReference type="RefSeq" id="XP_002778598.1">
    <property type="nucleotide sequence ID" value="XM_002778552.1"/>
</dbReference>
<dbReference type="OrthoDB" id="444945at2759"/>
<dbReference type="GO" id="GO:0005525">
    <property type="term" value="F:GTP binding"/>
    <property type="evidence" value="ECO:0007669"/>
    <property type="project" value="UniProtKB-KW"/>
</dbReference>
<evidence type="ECO:0000256" key="1">
    <source>
        <dbReference type="ARBA" id="ARBA00022741"/>
    </source>
</evidence>
<evidence type="ECO:0000256" key="2">
    <source>
        <dbReference type="ARBA" id="ARBA00023134"/>
    </source>
</evidence>
<dbReference type="AlphaFoldDB" id="C5KYQ0"/>
<dbReference type="GeneID" id="9038156"/>
<dbReference type="PANTHER" id="PTHR11089">
    <property type="entry name" value="GTP-BINDING PROTEIN-RELATED"/>
    <property type="match status" value="1"/>
</dbReference>
<feature type="compositionally biased region" description="Basic and acidic residues" evidence="3">
    <location>
        <begin position="7"/>
        <end position="28"/>
    </location>
</feature>
<feature type="non-terminal residue" evidence="4">
    <location>
        <position position="93"/>
    </location>
</feature>
<dbReference type="Proteomes" id="UP000007800">
    <property type="component" value="Unassembled WGS sequence"/>
</dbReference>
<name>C5KYQ0_PERM5</name>
<dbReference type="InParanoid" id="C5KYQ0"/>
<sequence length="93" mass="10971">MVNKASRMAEDYDPGKDKSSEENRVLRDEEHTVVNEEVFKKGTSRRIWQELYKVVDSSDVILEVIDARDPMGTRCQKLEREIRRTRPNKHIVL</sequence>
<keyword evidence="2" id="KW-0342">GTP-binding</keyword>
<reference evidence="4 5" key="1">
    <citation type="submission" date="2008-07" db="EMBL/GenBank/DDBJ databases">
        <authorList>
            <person name="El-Sayed N."/>
            <person name="Caler E."/>
            <person name="Inman J."/>
            <person name="Amedeo P."/>
            <person name="Hass B."/>
            <person name="Wortman J."/>
        </authorList>
    </citation>
    <scope>NUCLEOTIDE SEQUENCE [LARGE SCALE GENOMIC DNA]</scope>
    <source>
        <strain evidence="5">ATCC 50983 / TXsc</strain>
    </source>
</reference>
<evidence type="ECO:0000313" key="5">
    <source>
        <dbReference type="Proteomes" id="UP000007800"/>
    </source>
</evidence>
<organism evidence="5">
    <name type="scientific">Perkinsus marinus (strain ATCC 50983 / TXsc)</name>
    <dbReference type="NCBI Taxonomy" id="423536"/>
    <lineage>
        <taxon>Eukaryota</taxon>
        <taxon>Sar</taxon>
        <taxon>Alveolata</taxon>
        <taxon>Perkinsozoa</taxon>
        <taxon>Perkinsea</taxon>
        <taxon>Perkinsida</taxon>
        <taxon>Perkinsidae</taxon>
        <taxon>Perkinsus</taxon>
    </lineage>
</organism>
<evidence type="ECO:0000256" key="3">
    <source>
        <dbReference type="SAM" id="MobiDB-lite"/>
    </source>
</evidence>
<protein>
    <submittedName>
        <fullName evidence="4">Uncharacterized protein</fullName>
    </submittedName>
</protein>
<keyword evidence="5" id="KW-1185">Reference proteome</keyword>
<feature type="region of interest" description="Disordered" evidence="3">
    <location>
        <begin position="1"/>
        <end position="28"/>
    </location>
</feature>
<evidence type="ECO:0000313" key="4">
    <source>
        <dbReference type="EMBL" id="EER10393.1"/>
    </source>
</evidence>
<proteinExistence type="predicted"/>
<accession>C5KYQ0</accession>
<gene>
    <name evidence="4" type="ORF">Pmar_PMAR026847</name>
</gene>
<dbReference type="PANTHER" id="PTHR11089:SF30">
    <property type="entry name" value="GUANINE NUCLEOTIDE-BINDING PROTEIN-LIKE 3 HOMOLOG"/>
    <property type="match status" value="1"/>
</dbReference>
<keyword evidence="1" id="KW-0547">Nucleotide-binding</keyword>
<dbReference type="EMBL" id="GG677488">
    <property type="protein sequence ID" value="EER10393.1"/>
    <property type="molecule type" value="Genomic_DNA"/>
</dbReference>